<dbReference type="AlphaFoldDB" id="A0A4V2SKG1"/>
<dbReference type="OrthoDB" id="5172984at2"/>
<comment type="caution">
    <text evidence="1">The sequence shown here is derived from an EMBL/GenBank/DDBJ whole genome shotgun (WGS) entry which is preliminary data.</text>
</comment>
<evidence type="ECO:0000313" key="1">
    <source>
        <dbReference type="EMBL" id="TCP19406.1"/>
    </source>
</evidence>
<reference evidence="1 2" key="1">
    <citation type="submission" date="2019-03" db="EMBL/GenBank/DDBJ databases">
        <title>Genomic Encyclopedia of Type Strains, Phase IV (KMG-IV): sequencing the most valuable type-strain genomes for metagenomic binning, comparative biology and taxonomic classification.</title>
        <authorList>
            <person name="Goeker M."/>
        </authorList>
    </citation>
    <scope>NUCLEOTIDE SEQUENCE [LARGE SCALE GENOMIC DNA]</scope>
    <source>
        <strain evidence="1 2">DSM 1837</strain>
    </source>
</reference>
<dbReference type="EMBL" id="SLXH01000005">
    <property type="protein sequence ID" value="TCP19406.1"/>
    <property type="molecule type" value="Genomic_DNA"/>
</dbReference>
<gene>
    <name evidence="1" type="ORF">EV674_10584</name>
</gene>
<dbReference type="RefSeq" id="WP_132750362.1">
    <property type="nucleotide sequence ID" value="NZ_QXNC01000003.1"/>
</dbReference>
<sequence length="375" mass="41554">MSVAPLRLSAEESKFLTKVTTLGSATALPVVMSPGEFAKLIGVVYYDTERFQELEKTHPDLALKINPGVDYYCVPEGWFEAPIQLGELEHVSLMRQAAIDIPDFVTYLRCLSELHKRRKKYSKILSAQPMPTMVQVSPRSLMEYGHVEPEALASWLTWRKFFYDLDNRSAQETGYLFEPILAAAIGGESKGSRAKVVKRTDDPSKGRQVDCWKAVPGRPPLAYEFKLRVTIAASGQGRIGEEHQFAVDCKTSGAVPVLVILDPTPNPTMAGLKAVYEANGGHAYIGDEAWAHLEAEAGVVMARFIEKYVRAPVTEISAFEKTINGDPGKRRIQLLDFGARASAGEIRITLGSHERVIVRNEDQSLTNDDENGEEE</sequence>
<keyword evidence="2" id="KW-1185">Reference proteome</keyword>
<proteinExistence type="predicted"/>
<organism evidence="1 2">
    <name type="scientific">Simplicispira metamorpha</name>
    <dbReference type="NCBI Taxonomy" id="80881"/>
    <lineage>
        <taxon>Bacteria</taxon>
        <taxon>Pseudomonadati</taxon>
        <taxon>Pseudomonadota</taxon>
        <taxon>Betaproteobacteria</taxon>
        <taxon>Burkholderiales</taxon>
        <taxon>Comamonadaceae</taxon>
        <taxon>Simplicispira</taxon>
    </lineage>
</organism>
<accession>A0A4V2SKG1</accession>
<evidence type="ECO:0008006" key="3">
    <source>
        <dbReference type="Google" id="ProtNLM"/>
    </source>
</evidence>
<name>A0A4V2SKG1_9BURK</name>
<protein>
    <recommendedName>
        <fullName evidence="3">Restriction endonuclease</fullName>
    </recommendedName>
</protein>
<dbReference type="Proteomes" id="UP000295182">
    <property type="component" value="Unassembled WGS sequence"/>
</dbReference>
<evidence type="ECO:0000313" key="2">
    <source>
        <dbReference type="Proteomes" id="UP000295182"/>
    </source>
</evidence>